<dbReference type="EMBL" id="JAWIIJ010000010">
    <property type="protein sequence ID" value="MDV2079928.1"/>
    <property type="molecule type" value="Genomic_DNA"/>
</dbReference>
<evidence type="ECO:0000313" key="3">
    <source>
        <dbReference type="EMBL" id="MDV2079928.1"/>
    </source>
</evidence>
<sequence length="1106" mass="116238">MAFNSNELGVIRTYVAITGEAPTQSEFEAAFEKSGMNALATELLQSRPQQSNQAFVEGLYQNLLGRAADEEGLQYWTSLLSASAGQNQLSKARVAAEFQNAAAANAADEPGLVDGTAGLTSVDGEFTDIVNPPPVTEPPEYEFSFDTSKGQSDVKGWTHTKSDETDEVSEENGADTYMSNTHKIYNVGMNAIDQGVGSISRDYTFRTENQLGDHGHYEAYFLSPILDNVVTNLGTTLTIEVIDRMAEANNKDAALSLVAIESFSFRLNGEQIVVGSDDILNATTYEELEAAIQTRINELAVDNDALDNVTVELGADFTRQQVDPDTLVTTGANVLGTQIVITATGSNVIERGGFSFGERSGVDRNVDPSGRQDTDVLGSESSLISTNLEFKNVGYGSQGGSVNVSGQSLSETGVQEFNVAAEKHALGLGVWLTELSSQPLKNRALNTLEVINLTGDADYFHVGEEQSAALNDQEGAVLAGKENAGITDVRFFNASQFNQNVKLNAEVTSNVIARDLNRVDGDNDAAADNVTYTYNLGGGNNDLFLSFSESVIAHEDAALSIVSGNGSDQIHLVIDNDGDAAPGNWYSNQKDQKNIAVNTGSGDDTVWTEGNGDATILTVAGDDTVYSDNSGSKYDNVAYALGTADADEFAALAQSIGTENGQIHGHWVFNTETGQEDVQDLLGGSGSPLPGTTGESGPYFLYGSKLTVTFSGASAAGAGLTNATAAAFDNGFEVTVDVPTESDFTATERHINQAIKNAINNDDVLNKMLVAIDGPNDTLIVRSLVDGIFDADDLNIRLEAGTLPAAGSEFDRVQTAWEDFNDNSGIADIANSDLNGQVDDVVDSANVDGHYEGLSTLDNAGNPTANSGTAVQGTLNGQTVTGTDSVEQSNNVINVGTGQDVIVLGTQADSNDTLVYTGYNNGENSVLNFAEAGVGIDFLHFQSYLTTTESASGSAQSTVRIGTNYVAEAGTAGANSVSIINFESGAGANDNETWANLTASDLVRALNGTEDYGIGGGDVLDAAKLAVNNDETDAANTDVVGDTLNHIVMVENADNDGEYKIFHLTSTLVDNASAGSFNTNAQLVGILDLGESLDEASPGAMDNVLV</sequence>
<name>A0ABU3W066_9GAMM</name>
<evidence type="ECO:0000259" key="2">
    <source>
        <dbReference type="Pfam" id="PF13946"/>
    </source>
</evidence>
<feature type="domain" description="DUF4214" evidence="2">
    <location>
        <begin position="50"/>
        <end position="84"/>
    </location>
</feature>
<organism evidence="3 4">
    <name type="scientific">Marinobacter xestospongiae</name>
    <dbReference type="NCBI Taxonomy" id="994319"/>
    <lineage>
        <taxon>Bacteria</taxon>
        <taxon>Pseudomonadati</taxon>
        <taxon>Pseudomonadota</taxon>
        <taxon>Gammaproteobacteria</taxon>
        <taxon>Pseudomonadales</taxon>
        <taxon>Marinobacteraceae</taxon>
        <taxon>Marinobacter</taxon>
    </lineage>
</organism>
<evidence type="ECO:0000313" key="4">
    <source>
        <dbReference type="Proteomes" id="UP001269819"/>
    </source>
</evidence>
<dbReference type="Proteomes" id="UP001269819">
    <property type="component" value="Unassembled WGS sequence"/>
</dbReference>
<protein>
    <submittedName>
        <fullName evidence="3">DUF4214 domain-containing protein</fullName>
    </submittedName>
</protein>
<proteinExistence type="predicted"/>
<dbReference type="Pfam" id="PF13946">
    <property type="entry name" value="DUF4214"/>
    <property type="match status" value="1"/>
</dbReference>
<dbReference type="RefSeq" id="WP_316974405.1">
    <property type="nucleotide sequence ID" value="NZ_JAWIIJ010000010.1"/>
</dbReference>
<reference evidence="3 4" key="1">
    <citation type="submission" date="2023-10" db="EMBL/GenBank/DDBJ databases">
        <title>Characteristics and mechanism of a salt-tolerant marine origin heterotrophic nitrifying- aerobic denitrifying bacteria Marinobacter xestospongiae HN1.</title>
        <authorList>
            <person name="Qi R."/>
        </authorList>
    </citation>
    <scope>NUCLEOTIDE SEQUENCE [LARGE SCALE GENOMIC DNA]</scope>
    <source>
        <strain evidence="3 4">HN1</strain>
    </source>
</reference>
<gene>
    <name evidence="3" type="ORF">RYS15_14660</name>
</gene>
<comment type="caution">
    <text evidence="3">The sequence shown here is derived from an EMBL/GenBank/DDBJ whole genome shotgun (WGS) entry which is preliminary data.</text>
</comment>
<feature type="region of interest" description="Disordered" evidence="1">
    <location>
        <begin position="140"/>
        <end position="171"/>
    </location>
</feature>
<dbReference type="InterPro" id="IPR025282">
    <property type="entry name" value="DUF4214"/>
</dbReference>
<keyword evidence="4" id="KW-1185">Reference proteome</keyword>
<evidence type="ECO:0000256" key="1">
    <source>
        <dbReference type="SAM" id="MobiDB-lite"/>
    </source>
</evidence>
<accession>A0ABU3W066</accession>